<feature type="compositionally biased region" description="Polar residues" evidence="1">
    <location>
        <begin position="97"/>
        <end position="109"/>
    </location>
</feature>
<evidence type="ECO:0000313" key="3">
    <source>
        <dbReference type="Proteomes" id="UP001168990"/>
    </source>
</evidence>
<evidence type="ECO:0000313" key="2">
    <source>
        <dbReference type="EMBL" id="KAK0158676.1"/>
    </source>
</evidence>
<feature type="compositionally biased region" description="Basic and acidic residues" evidence="1">
    <location>
        <begin position="505"/>
        <end position="521"/>
    </location>
</feature>
<dbReference type="AlphaFoldDB" id="A0AA39C6B4"/>
<organism evidence="2 3">
    <name type="scientific">Microctonus aethiopoides</name>
    <dbReference type="NCBI Taxonomy" id="144406"/>
    <lineage>
        <taxon>Eukaryota</taxon>
        <taxon>Metazoa</taxon>
        <taxon>Ecdysozoa</taxon>
        <taxon>Arthropoda</taxon>
        <taxon>Hexapoda</taxon>
        <taxon>Insecta</taxon>
        <taxon>Pterygota</taxon>
        <taxon>Neoptera</taxon>
        <taxon>Endopterygota</taxon>
        <taxon>Hymenoptera</taxon>
        <taxon>Apocrita</taxon>
        <taxon>Ichneumonoidea</taxon>
        <taxon>Braconidae</taxon>
        <taxon>Euphorinae</taxon>
        <taxon>Microctonus</taxon>
    </lineage>
</organism>
<sequence length="893" mass="102259">MLTDTSLVVELLKRMIIIFLLPLAIFAHRYRVPTDPNDAPFLPIFPVYPYNPKLMKRGVEKDHSYGHINSELYAPKPDAKDSYTTKYNGNYHRDSHSSTPPTQSVYQPSYISSNQPYAQSTAYTPGSSIPSQYYNTNPYLYTIYNGYPVALVTQSHSVNPRLPNNYYYQQQYHPNYHQAYSSGVESSQIGHEHDGKLFGKFQDTLKNELNTKDATQFIDGTNYLTNSKELETSTSTYRLPSNVNQENDISNVHLRSAQLPRTMFQIVPYDGQQFKVANYAVASGYKYPQLSQQLINPAVENGFGQPAIANVAQGQYDISQVNSNLSGKNNLQLQSPVIAKTGLAYVMNSGSFNISPRHIPKAMDSYQNLDSSMISIRNQKPMTTVTVEGSHGLYIPPTKLYKHQSQLPEYNSYTTQNGQVYNGLTSSMLVDYKKNEQNYSTEDIQQTQPDQSYSYQYSGYLPTSSNQQQLDNYKITLDDRDNLHVESKSISGQKQQRQQSMYAVHSDDERDDYHQSNDNHYQHGGGLGAFTTAPPPSSPSHNNYNDDVYQQQDLSQDVDYHQEPQQIEVMPKSQPTYHHHQHHQQQQLYYEPEVSVGNQYQSIQQKSVTDKYLPKNTIYIPMSQLLALYPYLASNQGSSMKNEVYLHQLASQAAQQIPIPVYRPEHNINSASVYTSPKLSYQIQPQFITYATKYPLHTQAILPSKGVGRLYSQSSQGYTQPKELLYTQAVIAQPQTQYLQQLIYPSSLYTQMNNNAQPMYVPQQQAHSEEYTQYNQPERYHYVVDTSKNSHQNYEKSPHAINVDFTPPQSPPHRFKSDQYSISGNNDKLHYIQQHYITHSSQQPKSLLDSYIPSHIIAAKDTERYREHPIKLESGFLPSKINFVHSYKKRKAE</sequence>
<feature type="compositionally biased region" description="Polar residues" evidence="1">
    <location>
        <begin position="488"/>
        <end position="501"/>
    </location>
</feature>
<keyword evidence="3" id="KW-1185">Reference proteome</keyword>
<evidence type="ECO:0000256" key="1">
    <source>
        <dbReference type="SAM" id="MobiDB-lite"/>
    </source>
</evidence>
<feature type="region of interest" description="Disordered" evidence="1">
    <location>
        <begin position="70"/>
        <end position="109"/>
    </location>
</feature>
<reference evidence="2" key="2">
    <citation type="submission" date="2023-03" db="EMBL/GenBank/DDBJ databases">
        <authorList>
            <person name="Inwood S.N."/>
            <person name="Skelly J.G."/>
            <person name="Guhlin J."/>
            <person name="Harrop T.W.R."/>
            <person name="Goldson S.G."/>
            <person name="Dearden P.K."/>
        </authorList>
    </citation>
    <scope>NUCLEOTIDE SEQUENCE</scope>
    <source>
        <strain evidence="2">Irish</strain>
        <tissue evidence="2">Whole body</tissue>
    </source>
</reference>
<feature type="region of interest" description="Disordered" evidence="1">
    <location>
        <begin position="439"/>
        <end position="469"/>
    </location>
</feature>
<gene>
    <name evidence="2" type="ORF">PV328_009652</name>
</gene>
<feature type="region of interest" description="Disordered" evidence="1">
    <location>
        <begin position="487"/>
        <end position="547"/>
    </location>
</feature>
<reference evidence="2" key="1">
    <citation type="journal article" date="2023" name="bioRxiv">
        <title>Scaffold-level genome assemblies of two parasitoid biocontrol wasps reveal the parthenogenesis mechanism and an associated novel virus.</title>
        <authorList>
            <person name="Inwood S."/>
            <person name="Skelly J."/>
            <person name="Guhlin J."/>
            <person name="Harrop T."/>
            <person name="Goldson S."/>
            <person name="Dearden P."/>
        </authorList>
    </citation>
    <scope>NUCLEOTIDE SEQUENCE</scope>
    <source>
        <strain evidence="2">Irish</strain>
        <tissue evidence="2">Whole body</tissue>
    </source>
</reference>
<dbReference type="EMBL" id="JAQQBS010001424">
    <property type="protein sequence ID" value="KAK0158676.1"/>
    <property type="molecule type" value="Genomic_DNA"/>
</dbReference>
<dbReference type="Proteomes" id="UP001168990">
    <property type="component" value="Unassembled WGS sequence"/>
</dbReference>
<comment type="caution">
    <text evidence="2">The sequence shown here is derived from an EMBL/GenBank/DDBJ whole genome shotgun (WGS) entry which is preliminary data.</text>
</comment>
<name>A0AA39C6B4_9HYME</name>
<proteinExistence type="predicted"/>
<protein>
    <submittedName>
        <fullName evidence="2">Uncharacterized protein</fullName>
    </submittedName>
</protein>
<accession>A0AA39C6B4</accession>